<feature type="region of interest" description="Disordered" evidence="1">
    <location>
        <begin position="1"/>
        <end position="21"/>
    </location>
</feature>
<dbReference type="InterPro" id="IPR048341">
    <property type="entry name" value="DUF1285_N"/>
</dbReference>
<feature type="domain" description="DUF1285" evidence="3">
    <location>
        <begin position="99"/>
        <end position="193"/>
    </location>
</feature>
<evidence type="ECO:0000259" key="2">
    <source>
        <dbReference type="Pfam" id="PF06938"/>
    </source>
</evidence>
<evidence type="ECO:0000259" key="3">
    <source>
        <dbReference type="Pfam" id="PF21028"/>
    </source>
</evidence>
<feature type="compositionally biased region" description="Basic and acidic residues" evidence="1">
    <location>
        <begin position="1"/>
        <end position="19"/>
    </location>
</feature>
<accession>A0A3N1KHK8</accession>
<sequence length="198" mass="21717">MNARHVDHESSTSNKDAEMSSRQIGVKPDIGAMLGGPAETCGDFDMRIARDGTWYYRGSPIGRKPLVKLFATVLRRDAEGGYWLVTPVERGRILVDDAPFVAVAMSAAGEGQARTLTFTTNLDQTVTAGPDRPIRVVIDPDTGEPSPYVLVQDGLEALIARPVFYDLVELAEERMVDGRRELGIWSGGMFFMLGRTEP</sequence>
<dbReference type="Pfam" id="PF06938">
    <property type="entry name" value="DUF1285_N"/>
    <property type="match status" value="1"/>
</dbReference>
<reference evidence="4 5" key="1">
    <citation type="submission" date="2018-11" db="EMBL/GenBank/DDBJ databases">
        <title>Genomic Encyclopedia of Type Strains, Phase IV (KMG-IV): sequencing the most valuable type-strain genomes for metagenomic binning, comparative biology and taxonomic classification.</title>
        <authorList>
            <person name="Goeker M."/>
        </authorList>
    </citation>
    <scope>NUCLEOTIDE SEQUENCE [LARGE SCALE GENOMIC DNA]</scope>
    <source>
        <strain evidence="4 5">DSM 5900</strain>
    </source>
</reference>
<evidence type="ECO:0000313" key="4">
    <source>
        <dbReference type="EMBL" id="ROP81053.1"/>
    </source>
</evidence>
<dbReference type="PIRSF" id="PIRSF029557">
    <property type="entry name" value="UCP029557"/>
    <property type="match status" value="1"/>
</dbReference>
<evidence type="ECO:0000256" key="1">
    <source>
        <dbReference type="SAM" id="MobiDB-lite"/>
    </source>
</evidence>
<evidence type="ECO:0008006" key="6">
    <source>
        <dbReference type="Google" id="ProtNLM"/>
    </source>
</evidence>
<dbReference type="Proteomes" id="UP000278222">
    <property type="component" value="Unassembled WGS sequence"/>
</dbReference>
<dbReference type="InterPro" id="IPR023361">
    <property type="entry name" value="DUF1285_beta_roll_sf"/>
</dbReference>
<dbReference type="Gene3D" id="3.10.540.10">
    <property type="entry name" value="duf1285 like domain"/>
    <property type="match status" value="1"/>
</dbReference>
<dbReference type="EMBL" id="RJKX01000019">
    <property type="protein sequence ID" value="ROP81053.1"/>
    <property type="molecule type" value="Genomic_DNA"/>
</dbReference>
<comment type="caution">
    <text evidence="4">The sequence shown here is derived from an EMBL/GenBank/DDBJ whole genome shotgun (WGS) entry which is preliminary data.</text>
</comment>
<keyword evidence="5" id="KW-1185">Reference proteome</keyword>
<organism evidence="4 5">
    <name type="scientific">Stella humosa</name>
    <dbReference type="NCBI Taxonomy" id="94"/>
    <lineage>
        <taxon>Bacteria</taxon>
        <taxon>Pseudomonadati</taxon>
        <taxon>Pseudomonadota</taxon>
        <taxon>Alphaproteobacteria</taxon>
        <taxon>Rhodospirillales</taxon>
        <taxon>Stellaceae</taxon>
        <taxon>Stella</taxon>
    </lineage>
</organism>
<proteinExistence type="predicted"/>
<name>A0A3N1KHK8_9PROT</name>
<dbReference type="InterPro" id="IPR010707">
    <property type="entry name" value="DUF1285"/>
</dbReference>
<feature type="domain" description="DUF1285" evidence="2">
    <location>
        <begin position="39"/>
        <end position="98"/>
    </location>
</feature>
<dbReference type="AlphaFoldDB" id="A0A3N1KHK8"/>
<dbReference type="Gene3D" id="2.30.270.10">
    <property type="entry name" value="duf1285 protein"/>
    <property type="match status" value="1"/>
</dbReference>
<protein>
    <recommendedName>
        <fullName evidence="6">Proteophosphoglycan</fullName>
    </recommendedName>
</protein>
<evidence type="ECO:0000313" key="5">
    <source>
        <dbReference type="Proteomes" id="UP000278222"/>
    </source>
</evidence>
<dbReference type="Pfam" id="PF21028">
    <property type="entry name" value="DUF1285_C"/>
    <property type="match status" value="1"/>
</dbReference>
<gene>
    <name evidence="4" type="ORF">EDC65_5388</name>
</gene>
<dbReference type="InterPro" id="IPR048342">
    <property type="entry name" value="DUF1285_C"/>
</dbReference>